<dbReference type="Gene3D" id="2.120.10.30">
    <property type="entry name" value="TolB, C-terminal domain"/>
    <property type="match status" value="1"/>
</dbReference>
<dbReference type="InterPro" id="IPR012938">
    <property type="entry name" value="Glc/Sorbosone_DH"/>
</dbReference>
<keyword evidence="3" id="KW-1185">Reference proteome</keyword>
<evidence type="ECO:0000313" key="2">
    <source>
        <dbReference type="EMBL" id="MEA5479962.1"/>
    </source>
</evidence>
<sequence>MNYQPEMMKTLRYPFSFVTSAIALTIGGCAIPELNFNPSPTPTSTPLTVVQPTTSAIATNTATSKKPTPTGFKKVTVVQNLERPWGMAWLPDGAMLITERVGRVQILRNGSLQQVAIAEIPNLFVSGQAGLMDISLHPRFAENKLVYLTYSSGDFQSNRTSILRAKFDGKALVEPQVIFEVKPSKSGNQHFGSRIVWLPDETMLIAIGDGGNPPLQLNGELIRKQAQKLDSHLGKVLRIKDDGSIPPDNPFVKTANANPAIWSYGHRNIQGLFADPRSQQVWSTEHGARGGDELNLIEAGKNYGWPVVSFSQEYIGGKISDETSRPDMVDPKLVWTPAIAPSGLLLYRGDRFPNWQGNLFAGGLVSREVIRIQIDGNQTVVQEKIPIGQRVRDVRQGKDGFIYILTDEQAGQLIRLEPM</sequence>
<dbReference type="GO" id="GO:0016491">
    <property type="term" value="F:oxidoreductase activity"/>
    <property type="evidence" value="ECO:0007669"/>
    <property type="project" value="UniProtKB-KW"/>
</dbReference>
<accession>A0ABU5TNP4</accession>
<dbReference type="InterPro" id="IPR011041">
    <property type="entry name" value="Quinoprot_gluc/sorb_DH_b-prop"/>
</dbReference>
<evidence type="ECO:0000259" key="1">
    <source>
        <dbReference type="Pfam" id="PF07995"/>
    </source>
</evidence>
<evidence type="ECO:0000313" key="3">
    <source>
        <dbReference type="Proteomes" id="UP001301388"/>
    </source>
</evidence>
<comment type="caution">
    <text evidence="2">The sequence shown here is derived from an EMBL/GenBank/DDBJ whole genome shotgun (WGS) entry which is preliminary data.</text>
</comment>
<dbReference type="PANTHER" id="PTHR19328:SF75">
    <property type="entry name" value="ALDOSE SUGAR DEHYDROGENASE YLII"/>
    <property type="match status" value="1"/>
</dbReference>
<dbReference type="SUPFAM" id="SSF50952">
    <property type="entry name" value="Soluble quinoprotein glucose dehydrogenase"/>
    <property type="match status" value="1"/>
</dbReference>
<dbReference type="Proteomes" id="UP001301388">
    <property type="component" value="Unassembled WGS sequence"/>
</dbReference>
<keyword evidence="2" id="KW-0560">Oxidoreductase</keyword>
<protein>
    <submittedName>
        <fullName evidence="2">PQQ-dependent sugar dehydrogenase</fullName>
        <ecNumber evidence="2">1.1.5.-</ecNumber>
    </submittedName>
</protein>
<dbReference type="InterPro" id="IPR011042">
    <property type="entry name" value="6-blade_b-propeller_TolB-like"/>
</dbReference>
<dbReference type="EC" id="1.1.5.-" evidence="2"/>
<feature type="domain" description="Glucose/Sorbosone dehydrogenase" evidence="1">
    <location>
        <begin position="81"/>
        <end position="415"/>
    </location>
</feature>
<dbReference type="RefSeq" id="WP_323263085.1">
    <property type="nucleotide sequence ID" value="NZ_JAYGIE010000104.1"/>
</dbReference>
<dbReference type="EMBL" id="JAYGIE010000104">
    <property type="protein sequence ID" value="MEA5479962.1"/>
    <property type="molecule type" value="Genomic_DNA"/>
</dbReference>
<name>A0ABU5TNP4_9CYAN</name>
<dbReference type="PANTHER" id="PTHR19328">
    <property type="entry name" value="HEDGEHOG-INTERACTING PROTEIN"/>
    <property type="match status" value="1"/>
</dbReference>
<organism evidence="2 3">
    <name type="scientific">Pseudanabaena galeata UHCC 0370</name>
    <dbReference type="NCBI Taxonomy" id="3110310"/>
    <lineage>
        <taxon>Bacteria</taxon>
        <taxon>Bacillati</taxon>
        <taxon>Cyanobacteriota</taxon>
        <taxon>Cyanophyceae</taxon>
        <taxon>Pseudanabaenales</taxon>
        <taxon>Pseudanabaenaceae</taxon>
        <taxon>Pseudanabaena</taxon>
    </lineage>
</organism>
<gene>
    <name evidence="2" type="ORF">VB774_20230</name>
</gene>
<reference evidence="2 3" key="1">
    <citation type="submission" date="2023-12" db="EMBL/GenBank/DDBJ databases">
        <title>Baltic Sea Cyanobacteria.</title>
        <authorList>
            <person name="Delbaje E."/>
            <person name="Fewer D.P."/>
            <person name="Shishido T.K."/>
        </authorList>
    </citation>
    <scope>NUCLEOTIDE SEQUENCE [LARGE SCALE GENOMIC DNA]</scope>
    <source>
        <strain evidence="2 3">UHCC 0370</strain>
    </source>
</reference>
<dbReference type="Pfam" id="PF07995">
    <property type="entry name" value="GSDH"/>
    <property type="match status" value="1"/>
</dbReference>
<proteinExistence type="predicted"/>